<accession>A0AAU8G6J2</accession>
<protein>
    <submittedName>
        <fullName evidence="2">ATP synthase F0 subunit 8</fullName>
    </submittedName>
</protein>
<organism evidence="2">
    <name type="scientific">Colposcenia aliena</name>
    <dbReference type="NCBI Taxonomy" id="3101724"/>
    <lineage>
        <taxon>Eukaryota</taxon>
        <taxon>Metazoa</taxon>
        <taxon>Ecdysozoa</taxon>
        <taxon>Arthropoda</taxon>
        <taxon>Hexapoda</taxon>
        <taxon>Insecta</taxon>
        <taxon>Pterygota</taxon>
        <taxon>Neoptera</taxon>
        <taxon>Paraneoptera</taxon>
        <taxon>Hemiptera</taxon>
        <taxon>Sternorrhyncha</taxon>
        <taxon>Psylloidea</taxon>
        <taxon>Aphalaridae</taxon>
        <taxon>Colposcenia</taxon>
    </lineage>
</organism>
<sequence>MPQMSPMPWMMIFMLSIFNLMMFSSLIYFTFTVKLTNPNNKNDNKFIFNIWSNSKL</sequence>
<evidence type="ECO:0000256" key="1">
    <source>
        <dbReference type="SAM" id="Phobius"/>
    </source>
</evidence>
<name>A0AAU8G6J2_9HEMI</name>
<geneLocation type="mitochondrion" evidence="2"/>
<keyword evidence="2" id="KW-0496">Mitochondrion</keyword>
<keyword evidence="1" id="KW-1133">Transmembrane helix</keyword>
<reference evidence="2" key="1">
    <citation type="submission" date="2024-05" db="EMBL/GenBank/DDBJ databases">
        <authorList>
            <person name="Aishan Z."/>
        </authorList>
    </citation>
    <scope>NUCLEOTIDE SEQUENCE</scope>
</reference>
<gene>
    <name evidence="2" type="primary">ATP8</name>
</gene>
<dbReference type="EMBL" id="PP836785">
    <property type="protein sequence ID" value="XCH32319.1"/>
    <property type="molecule type" value="Genomic_DNA"/>
</dbReference>
<evidence type="ECO:0000313" key="2">
    <source>
        <dbReference type="EMBL" id="XCH32319.1"/>
    </source>
</evidence>
<keyword evidence="1" id="KW-0812">Transmembrane</keyword>
<proteinExistence type="predicted"/>
<keyword evidence="1" id="KW-0472">Membrane</keyword>
<feature type="transmembrane region" description="Helical" evidence="1">
    <location>
        <begin position="12"/>
        <end position="31"/>
    </location>
</feature>
<dbReference type="AlphaFoldDB" id="A0AAU8G6J2"/>